<feature type="active site" description="Proton acceptor" evidence="5">
    <location>
        <position position="501"/>
    </location>
</feature>
<evidence type="ECO:0000256" key="1">
    <source>
        <dbReference type="ARBA" id="ARBA00006104"/>
    </source>
</evidence>
<dbReference type="GO" id="GO:0016020">
    <property type="term" value="C:membrane"/>
    <property type="evidence" value="ECO:0007669"/>
    <property type="project" value="UniProtKB-SubCell"/>
</dbReference>
<dbReference type="PANTHER" id="PTHR14226">
    <property type="entry name" value="NEUROPATHY TARGET ESTERASE/SWISS CHEESE D.MELANOGASTER"/>
    <property type="match status" value="1"/>
</dbReference>
<feature type="region of interest" description="Disordered" evidence="7">
    <location>
        <begin position="71"/>
        <end position="90"/>
    </location>
</feature>
<feature type="compositionally biased region" description="Acidic residues" evidence="7">
    <location>
        <begin position="738"/>
        <end position="770"/>
    </location>
</feature>
<evidence type="ECO:0000256" key="7">
    <source>
        <dbReference type="SAM" id="MobiDB-lite"/>
    </source>
</evidence>
<evidence type="ECO:0000313" key="10">
    <source>
        <dbReference type="Proteomes" id="UP000182259"/>
    </source>
</evidence>
<dbReference type="InterPro" id="IPR050301">
    <property type="entry name" value="NTE"/>
</dbReference>
<evidence type="ECO:0000256" key="3">
    <source>
        <dbReference type="ARBA" id="ARBA00022963"/>
    </source>
</evidence>
<feature type="region of interest" description="Disordered" evidence="7">
    <location>
        <begin position="729"/>
        <end position="786"/>
    </location>
</feature>
<proteinExistence type="inferred from homology"/>
<evidence type="ECO:0000256" key="4">
    <source>
        <dbReference type="ARBA" id="ARBA00023098"/>
    </source>
</evidence>
<dbReference type="Proteomes" id="UP000182259">
    <property type="component" value="Chromosome II"/>
</dbReference>
<feature type="active site" description="Nucleophile" evidence="5">
    <location>
        <position position="355"/>
    </location>
</feature>
<dbReference type="Gene3D" id="3.40.1090.10">
    <property type="entry name" value="Cytosolic phospholipase A2 catalytic domain"/>
    <property type="match status" value="2"/>
</dbReference>
<evidence type="ECO:0000256" key="5">
    <source>
        <dbReference type="PROSITE-ProRule" id="PRU01161"/>
    </source>
</evidence>
<feature type="short sequence motif" description="GXSXG" evidence="5">
    <location>
        <begin position="353"/>
        <end position="357"/>
    </location>
</feature>
<dbReference type="GO" id="GO:0006641">
    <property type="term" value="P:triglyceride metabolic process"/>
    <property type="evidence" value="ECO:0007669"/>
    <property type="project" value="UniProtKB-ARBA"/>
</dbReference>
<dbReference type="Pfam" id="PF01734">
    <property type="entry name" value="Patatin"/>
    <property type="match status" value="1"/>
</dbReference>
<dbReference type="CDD" id="cd07232">
    <property type="entry name" value="Pat_PLPL"/>
    <property type="match status" value="1"/>
</dbReference>
<keyword evidence="3 5" id="KW-0442">Lipid degradation</keyword>
<comment type="similarity">
    <text evidence="1 6">Belongs to the PLPL family.</text>
</comment>
<evidence type="ECO:0000259" key="8">
    <source>
        <dbReference type="PROSITE" id="PS51635"/>
    </source>
</evidence>
<comment type="subcellular location">
    <subcellularLocation>
        <location evidence="6">Membrane</location>
        <topology evidence="6">Single-pass membrane protein</topology>
    </subcellularLocation>
</comment>
<evidence type="ECO:0000313" key="9">
    <source>
        <dbReference type="EMBL" id="SGZ52615.1"/>
    </source>
</evidence>
<dbReference type="GO" id="GO:0004806">
    <property type="term" value="F:triacylglycerol lipase activity"/>
    <property type="evidence" value="ECO:0007669"/>
    <property type="project" value="InterPro"/>
</dbReference>
<reference evidence="9 10" key="1">
    <citation type="submission" date="2016-10" db="EMBL/GenBank/DDBJ databases">
        <authorList>
            <person name="de Groot N.N."/>
        </authorList>
    </citation>
    <scope>NUCLEOTIDE SEQUENCE [LARGE SCALE GENOMIC DNA]</scope>
    <source>
        <strain evidence="9 10">PYCC 4715</strain>
    </source>
</reference>
<gene>
    <name evidence="9" type="ORF">SAMEA4029009_CIC11G00000006055</name>
</gene>
<keyword evidence="2 5" id="KW-0378">Hydrolase</keyword>
<dbReference type="InterPro" id="IPR016035">
    <property type="entry name" value="Acyl_Trfase/lysoPLipase"/>
</dbReference>
<organism evidence="9 10">
    <name type="scientific">Sungouiella intermedia</name>
    <dbReference type="NCBI Taxonomy" id="45354"/>
    <lineage>
        <taxon>Eukaryota</taxon>
        <taxon>Fungi</taxon>
        <taxon>Dikarya</taxon>
        <taxon>Ascomycota</taxon>
        <taxon>Saccharomycotina</taxon>
        <taxon>Pichiomycetes</taxon>
        <taxon>Metschnikowiaceae</taxon>
        <taxon>Sungouiella</taxon>
    </lineage>
</organism>
<dbReference type="PANTHER" id="PTHR14226:SF66">
    <property type="entry name" value="TRIACYLGLYCEROL LIPASE PTL2"/>
    <property type="match status" value="1"/>
</dbReference>
<dbReference type="AlphaFoldDB" id="A0A1L0BMI4"/>
<evidence type="ECO:0000256" key="2">
    <source>
        <dbReference type="ARBA" id="ARBA00022801"/>
    </source>
</evidence>
<dbReference type="GO" id="GO:0016042">
    <property type="term" value="P:lipid catabolic process"/>
    <property type="evidence" value="ECO:0007669"/>
    <property type="project" value="UniProtKB-UniRule"/>
</dbReference>
<feature type="compositionally biased region" description="Polar residues" evidence="7">
    <location>
        <begin position="670"/>
        <end position="684"/>
    </location>
</feature>
<dbReference type="InterPro" id="IPR002641">
    <property type="entry name" value="PNPLA_dom"/>
</dbReference>
<protein>
    <recommendedName>
        <fullName evidence="6">Patatin-like phospholipase domain-containing protein</fullName>
        <ecNumber evidence="6">3.1.1.-</ecNumber>
    </recommendedName>
</protein>
<feature type="compositionally biased region" description="Polar residues" evidence="7">
    <location>
        <begin position="71"/>
        <end position="84"/>
    </location>
</feature>
<dbReference type="InterPro" id="IPR021771">
    <property type="entry name" value="Triacylglycerol_lipase_N"/>
</dbReference>
<comment type="function">
    <text evidence="6">Lipid hydrolase.</text>
</comment>
<comment type="caution">
    <text evidence="5">Lacks conserved residue(s) required for the propagation of feature annotation.</text>
</comment>
<keyword evidence="4 5" id="KW-0443">Lipid metabolism</keyword>
<dbReference type="SUPFAM" id="SSF52151">
    <property type="entry name" value="FabD/lysophospholipase-like"/>
    <property type="match status" value="1"/>
</dbReference>
<feature type="region of interest" description="Disordered" evidence="7">
    <location>
        <begin position="667"/>
        <end position="692"/>
    </location>
</feature>
<evidence type="ECO:0000256" key="6">
    <source>
        <dbReference type="RuleBase" id="RU362055"/>
    </source>
</evidence>
<dbReference type="PROSITE" id="PS51635">
    <property type="entry name" value="PNPLA"/>
    <property type="match status" value="1"/>
</dbReference>
<name>A0A1L0BMI4_9ASCO</name>
<dbReference type="Pfam" id="PF11815">
    <property type="entry name" value="DUF3336"/>
    <property type="match status" value="1"/>
</dbReference>
<accession>A0A1L0BMI4</accession>
<dbReference type="EMBL" id="LT635765">
    <property type="protein sequence ID" value="SGZ52615.1"/>
    <property type="molecule type" value="Genomic_DNA"/>
</dbReference>
<sequence>MTLIDEDRDYVNEDHIHSFAKALLWDDQDDDHVSGTSTGYSLPTYKSAKQEADALGLQQLGQNAFALSPVTSPNSSGHSENGEVSNSTTSKLAASSLAKPSLIVSKNDWFPVGGPKPRRKKGKPSTSQRLSNEFRLLASYFFFRWPVLIFVVLWVLFLTTLYAVVRLYVALLEYFFTWTGQRKVLRNKLRASKTYEEWVANAIELDKFLGLDRWLDNPRFSYYDSQTVAKTMRKLKMLREKGDIADLMVYLQGCLKSNFAGIENRQLYSHRYYGTKKLVEQYIEEVVLCIDAVTAADANTVSPKQKRRFFRIVSKNYGKSALCLSGGACFAYTHFGLVKALLDNDLLPLIVSGTSGGGLIAALTCTRSDDELRKLLVPELAHKITACEDPWYVWLPRFWRTGARFDSVSWARKANYFTKGSNTFQEAYKITGRKLNISTVPAEPHSPVILCNTVTSPNCIIWSSLLASSAVPGILNPVVLMMKDPNTGEVIPFSMGNKWRDGSLRTDIPVDALNTYYNVNFSVVSQVNPHVSLFFFAPKGTVGRPVAIPRRKTRREKYASLRGGFFATAFEQLLKLEIKKWLQIVKTLDLLPRWLEQDWLNVFLQRFTGSITIWPRNRFKDFIYILLDPNEARMAEYLEKGQRSMFPRLLFVKHRLSIERAIERGRRATKSTASEAGLASSRSPSAGIGSDGDFMNGDGINIMGGIDQLGDNLLSESSDDEIKRKLAVSPFDVMYHDEDTDTDDDDDDDDGDDGNGDEEVNVDVDDDDENGVLNGNDDHYLSDPDQKVKFRRNTSLF</sequence>
<feature type="domain" description="PNPLA" evidence="8">
    <location>
        <begin position="322"/>
        <end position="514"/>
    </location>
</feature>
<feature type="compositionally biased region" description="Basic and acidic residues" evidence="7">
    <location>
        <begin position="776"/>
        <end position="786"/>
    </location>
</feature>
<dbReference type="EC" id="3.1.1.-" evidence="6"/>